<evidence type="ECO:0000259" key="5">
    <source>
        <dbReference type="Pfam" id="PF00535"/>
    </source>
</evidence>
<evidence type="ECO:0000313" key="7">
    <source>
        <dbReference type="Proteomes" id="UP000006844"/>
    </source>
</evidence>
<dbReference type="RefSeq" id="WP_013567149.1">
    <property type="nucleotide sequence ID" value="NC_014963.1"/>
</dbReference>
<evidence type="ECO:0000256" key="4">
    <source>
        <dbReference type="SAM" id="Phobius"/>
    </source>
</evidence>
<protein>
    <submittedName>
        <fullName evidence="6">Glycosyl transferase family 2</fullName>
    </submittedName>
</protein>
<dbReference type="STRING" id="401053.AciPR4_0581"/>
<feature type="transmembrane region" description="Helical" evidence="4">
    <location>
        <begin position="6"/>
        <end position="27"/>
    </location>
</feature>
<reference evidence="6 7" key="1">
    <citation type="journal article" date="2012" name="Stand. Genomic Sci.">
        <title>Complete genome sequence of Terriglobus saanensis type strain SP1PR4(T), an Acidobacteria from tundra soil.</title>
        <authorList>
            <person name="Rawat S.R."/>
            <person name="Mannisto M.K."/>
            <person name="Starovoytov V."/>
            <person name="Goodwin L."/>
            <person name="Nolan M."/>
            <person name="Hauser L."/>
            <person name="Land M."/>
            <person name="Davenport K.W."/>
            <person name="Woyke T."/>
            <person name="Haggblom M.M."/>
        </authorList>
    </citation>
    <scope>NUCLEOTIDE SEQUENCE</scope>
    <source>
        <strain evidence="7">ATCC BAA-1853 / DSM 23119 / SP1PR4</strain>
    </source>
</reference>
<dbReference type="HOGENOM" id="CLU_046109_0_0_0"/>
<keyword evidence="3 6" id="KW-0808">Transferase</keyword>
<dbReference type="EMBL" id="CP002467">
    <property type="protein sequence ID" value="ADV81416.1"/>
    <property type="molecule type" value="Genomic_DNA"/>
</dbReference>
<dbReference type="Proteomes" id="UP000006844">
    <property type="component" value="Chromosome"/>
</dbReference>
<feature type="transmembrane region" description="Helical" evidence="4">
    <location>
        <begin position="313"/>
        <end position="333"/>
    </location>
</feature>
<evidence type="ECO:0000256" key="3">
    <source>
        <dbReference type="ARBA" id="ARBA00022679"/>
    </source>
</evidence>
<dbReference type="PANTHER" id="PTHR43630:SF1">
    <property type="entry name" value="POLY-BETA-1,6-N-ACETYL-D-GLUCOSAMINE SYNTHASE"/>
    <property type="match status" value="1"/>
</dbReference>
<dbReference type="eggNOG" id="COG1215">
    <property type="taxonomic scope" value="Bacteria"/>
</dbReference>
<dbReference type="PANTHER" id="PTHR43630">
    <property type="entry name" value="POLY-BETA-1,6-N-ACETYL-D-GLUCOSAMINE SYNTHASE"/>
    <property type="match status" value="1"/>
</dbReference>
<accession>E8V402</accession>
<keyword evidence="2" id="KW-0328">Glycosyltransferase</keyword>
<evidence type="ECO:0000256" key="1">
    <source>
        <dbReference type="ARBA" id="ARBA00006739"/>
    </source>
</evidence>
<keyword evidence="4" id="KW-1133">Transmembrane helix</keyword>
<organism evidence="6 7">
    <name type="scientific">Terriglobus saanensis (strain ATCC BAA-1853 / DSM 23119 / SP1PR4)</name>
    <dbReference type="NCBI Taxonomy" id="401053"/>
    <lineage>
        <taxon>Bacteria</taxon>
        <taxon>Pseudomonadati</taxon>
        <taxon>Acidobacteriota</taxon>
        <taxon>Terriglobia</taxon>
        <taxon>Terriglobales</taxon>
        <taxon>Acidobacteriaceae</taxon>
        <taxon>Terriglobus</taxon>
    </lineage>
</organism>
<dbReference type="InterPro" id="IPR001173">
    <property type="entry name" value="Glyco_trans_2-like"/>
</dbReference>
<dbReference type="SUPFAM" id="SSF53448">
    <property type="entry name" value="Nucleotide-diphospho-sugar transferases"/>
    <property type="match status" value="1"/>
</dbReference>
<dbReference type="KEGG" id="tsa:AciPR4_0581"/>
<keyword evidence="4" id="KW-0812">Transmembrane</keyword>
<keyword evidence="4" id="KW-0472">Membrane</keyword>
<proteinExistence type="inferred from homology"/>
<name>E8V402_TERSS</name>
<evidence type="ECO:0000256" key="2">
    <source>
        <dbReference type="ARBA" id="ARBA00022676"/>
    </source>
</evidence>
<keyword evidence="7" id="KW-1185">Reference proteome</keyword>
<feature type="domain" description="Glycosyltransferase 2-like" evidence="5">
    <location>
        <begin position="44"/>
        <end position="168"/>
    </location>
</feature>
<evidence type="ECO:0000313" key="6">
    <source>
        <dbReference type="EMBL" id="ADV81416.1"/>
    </source>
</evidence>
<feature type="transmembrane region" description="Helical" evidence="4">
    <location>
        <begin position="288"/>
        <end position="307"/>
    </location>
</feature>
<dbReference type="GO" id="GO:0016757">
    <property type="term" value="F:glycosyltransferase activity"/>
    <property type="evidence" value="ECO:0007669"/>
    <property type="project" value="UniProtKB-KW"/>
</dbReference>
<feature type="transmembrane region" description="Helical" evidence="4">
    <location>
        <begin position="345"/>
        <end position="364"/>
    </location>
</feature>
<dbReference type="CDD" id="cd06439">
    <property type="entry name" value="CESA_like_1"/>
    <property type="match status" value="1"/>
</dbReference>
<dbReference type="Gene3D" id="3.90.550.10">
    <property type="entry name" value="Spore Coat Polysaccharide Biosynthesis Protein SpsA, Chain A"/>
    <property type="match status" value="1"/>
</dbReference>
<dbReference type="InterPro" id="IPR029044">
    <property type="entry name" value="Nucleotide-diphossugar_trans"/>
</dbReference>
<sequence>MTLAFWIALGVILYTYVGYPVAIYLLARMQPRKRVHAPYDASVSIVMSVSNGESMLPLQMQRLIAHAPHLVREIVVVSDASQDRTAEILRELTEPRCKTIILEEHLGKAGALNLAVAAATGEILLFVDVRPQLQDDALEKLLRNFTDPTVGCVTGELSLRTDGHDGAASAVSGLYWRYEQWIRQCEAAFDSPLGVYGGFYAVRRSLFTPFPAGLVLDDMFQPLAITRQGYRSVIDADAHVVDMWPAEMKGEFRRKVRTLAGNFQLIAVAPWLITPKNRLLVQLISHKLLRLVAPYCFLLTLAVATVLGVHHAGWFIVALMQWIFWGVAAAGLVMKLPVIHRLSGAAGGFLALNAAAVVGLYTFLFSSEPLSKGWYAERALAQKQARSER</sequence>
<gene>
    <name evidence="6" type="ordered locus">AciPR4_0581</name>
</gene>
<dbReference type="AlphaFoldDB" id="E8V402"/>
<dbReference type="Pfam" id="PF00535">
    <property type="entry name" value="Glycos_transf_2"/>
    <property type="match status" value="1"/>
</dbReference>
<dbReference type="OrthoDB" id="9766299at2"/>
<comment type="similarity">
    <text evidence="1">Belongs to the glycosyltransferase 2 family.</text>
</comment>